<accession>A0A4Y2HMC7</accession>
<organism evidence="1 2">
    <name type="scientific">Araneus ventricosus</name>
    <name type="common">Orbweaver spider</name>
    <name type="synonym">Epeira ventricosa</name>
    <dbReference type="NCBI Taxonomy" id="182803"/>
    <lineage>
        <taxon>Eukaryota</taxon>
        <taxon>Metazoa</taxon>
        <taxon>Ecdysozoa</taxon>
        <taxon>Arthropoda</taxon>
        <taxon>Chelicerata</taxon>
        <taxon>Arachnida</taxon>
        <taxon>Araneae</taxon>
        <taxon>Araneomorphae</taxon>
        <taxon>Entelegynae</taxon>
        <taxon>Araneoidea</taxon>
        <taxon>Araneidae</taxon>
        <taxon>Araneus</taxon>
    </lineage>
</organism>
<gene>
    <name evidence="1" type="ORF">AVEN_23771_1</name>
</gene>
<dbReference type="GO" id="GO:0003676">
    <property type="term" value="F:nucleic acid binding"/>
    <property type="evidence" value="ECO:0007669"/>
    <property type="project" value="InterPro"/>
</dbReference>
<reference evidence="1 2" key="1">
    <citation type="journal article" date="2019" name="Sci. Rep.">
        <title>Orb-weaving spider Araneus ventricosus genome elucidates the spidroin gene catalogue.</title>
        <authorList>
            <person name="Kono N."/>
            <person name="Nakamura H."/>
            <person name="Ohtoshi R."/>
            <person name="Moran D.A.P."/>
            <person name="Shinohara A."/>
            <person name="Yoshida Y."/>
            <person name="Fujiwara M."/>
            <person name="Mori M."/>
            <person name="Tomita M."/>
            <person name="Arakawa K."/>
        </authorList>
    </citation>
    <scope>NUCLEOTIDE SEQUENCE [LARGE SCALE GENOMIC DNA]</scope>
</reference>
<protein>
    <recommendedName>
        <fullName evidence="3">RNase H type-1 domain-containing protein</fullName>
    </recommendedName>
</protein>
<dbReference type="InterPro" id="IPR012337">
    <property type="entry name" value="RNaseH-like_sf"/>
</dbReference>
<dbReference type="Gene3D" id="3.30.420.10">
    <property type="entry name" value="Ribonuclease H-like superfamily/Ribonuclease H"/>
    <property type="match status" value="1"/>
</dbReference>
<dbReference type="SUPFAM" id="SSF53098">
    <property type="entry name" value="Ribonuclease H-like"/>
    <property type="match status" value="1"/>
</dbReference>
<sequence length="136" mass="15161">MFTATFASKIEGLKLASPSSSVSEALQIFTNGSKTDKGTASAFCVFRRGFIHHKWWAKLDDNNSVLQAEMVAFREAMLWLSQESLPRCTIRTDSQSSLKALAALQPNSTIAREAYNRPLLQFGPEKITEPVDWLAH</sequence>
<dbReference type="InterPro" id="IPR036397">
    <property type="entry name" value="RNaseH_sf"/>
</dbReference>
<keyword evidence="2" id="KW-1185">Reference proteome</keyword>
<dbReference type="OrthoDB" id="6514389at2759"/>
<evidence type="ECO:0000313" key="2">
    <source>
        <dbReference type="Proteomes" id="UP000499080"/>
    </source>
</evidence>
<dbReference type="EMBL" id="BGPR01002030">
    <property type="protein sequence ID" value="GBM66505.1"/>
    <property type="molecule type" value="Genomic_DNA"/>
</dbReference>
<dbReference type="AlphaFoldDB" id="A0A4Y2HMC7"/>
<evidence type="ECO:0008006" key="3">
    <source>
        <dbReference type="Google" id="ProtNLM"/>
    </source>
</evidence>
<proteinExistence type="predicted"/>
<evidence type="ECO:0000313" key="1">
    <source>
        <dbReference type="EMBL" id="GBM66505.1"/>
    </source>
</evidence>
<comment type="caution">
    <text evidence="1">The sequence shown here is derived from an EMBL/GenBank/DDBJ whole genome shotgun (WGS) entry which is preliminary data.</text>
</comment>
<dbReference type="Proteomes" id="UP000499080">
    <property type="component" value="Unassembled WGS sequence"/>
</dbReference>
<name>A0A4Y2HMC7_ARAVE</name>